<organism evidence="1">
    <name type="scientific">Anguilla anguilla</name>
    <name type="common">European freshwater eel</name>
    <name type="synonym">Muraena anguilla</name>
    <dbReference type="NCBI Taxonomy" id="7936"/>
    <lineage>
        <taxon>Eukaryota</taxon>
        <taxon>Metazoa</taxon>
        <taxon>Chordata</taxon>
        <taxon>Craniata</taxon>
        <taxon>Vertebrata</taxon>
        <taxon>Euteleostomi</taxon>
        <taxon>Actinopterygii</taxon>
        <taxon>Neopterygii</taxon>
        <taxon>Teleostei</taxon>
        <taxon>Anguilliformes</taxon>
        <taxon>Anguillidae</taxon>
        <taxon>Anguilla</taxon>
    </lineage>
</organism>
<evidence type="ECO:0000313" key="1">
    <source>
        <dbReference type="EMBL" id="JAH67374.1"/>
    </source>
</evidence>
<dbReference type="AlphaFoldDB" id="A0A0E9UND3"/>
<reference evidence="1" key="1">
    <citation type="submission" date="2014-11" db="EMBL/GenBank/DDBJ databases">
        <authorList>
            <person name="Amaro Gonzalez C."/>
        </authorList>
    </citation>
    <scope>NUCLEOTIDE SEQUENCE</scope>
</reference>
<sequence length="24" mass="2623">MGSVLRHRLVSVAFTGRGHGVLSW</sequence>
<dbReference type="EMBL" id="GBXM01041203">
    <property type="protein sequence ID" value="JAH67374.1"/>
    <property type="molecule type" value="Transcribed_RNA"/>
</dbReference>
<reference evidence="1" key="2">
    <citation type="journal article" date="2015" name="Fish Shellfish Immunol.">
        <title>Early steps in the European eel (Anguilla anguilla)-Vibrio vulnificus interaction in the gills: Role of the RtxA13 toxin.</title>
        <authorList>
            <person name="Callol A."/>
            <person name="Pajuelo D."/>
            <person name="Ebbesson L."/>
            <person name="Teles M."/>
            <person name="MacKenzie S."/>
            <person name="Amaro C."/>
        </authorList>
    </citation>
    <scope>NUCLEOTIDE SEQUENCE</scope>
</reference>
<proteinExistence type="predicted"/>
<accession>A0A0E9UND3</accession>
<protein>
    <submittedName>
        <fullName evidence="1">Uncharacterized protein</fullName>
    </submittedName>
</protein>
<name>A0A0E9UND3_ANGAN</name>